<keyword evidence="7" id="KW-1185">Reference proteome</keyword>
<keyword evidence="3" id="KW-1015">Disulfide bond</keyword>
<comment type="caution">
    <text evidence="6">The sequence shown here is derived from an EMBL/GenBank/DDBJ whole genome shotgun (WGS) entry which is preliminary data.</text>
</comment>
<evidence type="ECO:0000313" key="7">
    <source>
        <dbReference type="Proteomes" id="UP001474421"/>
    </source>
</evidence>
<dbReference type="EMBL" id="JAOTOJ010000007">
    <property type="protein sequence ID" value="KAK9398564.1"/>
    <property type="molecule type" value="Genomic_DNA"/>
</dbReference>
<dbReference type="GO" id="GO:0005576">
    <property type="term" value="C:extracellular region"/>
    <property type="evidence" value="ECO:0007669"/>
    <property type="project" value="UniProtKB-SubCell"/>
</dbReference>
<organism evidence="6 7">
    <name type="scientific">Crotalus adamanteus</name>
    <name type="common">Eastern diamondback rattlesnake</name>
    <dbReference type="NCBI Taxonomy" id="8729"/>
    <lineage>
        <taxon>Eukaryota</taxon>
        <taxon>Metazoa</taxon>
        <taxon>Chordata</taxon>
        <taxon>Craniata</taxon>
        <taxon>Vertebrata</taxon>
        <taxon>Euteleostomi</taxon>
        <taxon>Lepidosauria</taxon>
        <taxon>Squamata</taxon>
        <taxon>Bifurcata</taxon>
        <taxon>Unidentata</taxon>
        <taxon>Episquamata</taxon>
        <taxon>Toxicofera</taxon>
        <taxon>Serpentes</taxon>
        <taxon>Colubroidea</taxon>
        <taxon>Viperidae</taxon>
        <taxon>Crotalinae</taxon>
        <taxon>Crotalus</taxon>
    </lineage>
</organism>
<dbReference type="PANTHER" id="PTHR11905:SF38">
    <property type="entry name" value="DISINTEGRIN AND METALLOPROTEINASE DOMAIN-CONTAINING PROTEIN 33"/>
    <property type="match status" value="1"/>
</dbReference>
<evidence type="ECO:0000256" key="4">
    <source>
        <dbReference type="SAM" id="MobiDB-lite"/>
    </source>
</evidence>
<feature type="domain" description="Peptidase M12B propeptide" evidence="5">
    <location>
        <begin position="103"/>
        <end position="185"/>
    </location>
</feature>
<evidence type="ECO:0000256" key="1">
    <source>
        <dbReference type="ARBA" id="ARBA00004613"/>
    </source>
</evidence>
<dbReference type="PANTHER" id="PTHR11905">
    <property type="entry name" value="ADAM A DISINTEGRIN AND METALLOPROTEASE DOMAIN"/>
    <property type="match status" value="1"/>
</dbReference>
<keyword evidence="6" id="KW-0378">Hydrolase</keyword>
<evidence type="ECO:0000256" key="2">
    <source>
        <dbReference type="ARBA" id="ARBA00022525"/>
    </source>
</evidence>
<feature type="region of interest" description="Disordered" evidence="4">
    <location>
        <begin position="1"/>
        <end position="61"/>
    </location>
</feature>
<evidence type="ECO:0000256" key="3">
    <source>
        <dbReference type="ARBA" id="ARBA00023157"/>
    </source>
</evidence>
<comment type="subcellular location">
    <subcellularLocation>
        <location evidence="1">Secreted</location>
    </subcellularLocation>
</comment>
<keyword evidence="2" id="KW-0964">Secreted</keyword>
<dbReference type="Pfam" id="PF01562">
    <property type="entry name" value="Pep_M12B_propep"/>
    <property type="match status" value="1"/>
</dbReference>
<accession>A0AAW1B8U8</accession>
<sequence length="201" mass="22812">MRKGWEEEGRRGGKKEGEREGRKRKEGRKENGRNDEGEGKEGEEEEKNEGGREGKKKRRNHLEMELATCSGEAHPSKERPGHFLKLGRGENQENIKELPPQGELVTPRWISGRRSRRAIEGAEKAASPDHGEVAVTVEGKQLVLVLERNQFLSPDYAEIHYAEDGQPVTVSPNHTEWCYFHGYVRGHVDSWVVLTSCSGFR</sequence>
<dbReference type="InterPro" id="IPR002870">
    <property type="entry name" value="Peptidase_M12B_N"/>
</dbReference>
<name>A0AAW1B8U8_CROAD</name>
<reference evidence="6 7" key="1">
    <citation type="journal article" date="2024" name="Proc. Natl. Acad. Sci. U.S.A.">
        <title>The genetic regulatory architecture and epigenomic basis for age-related changes in rattlesnake venom.</title>
        <authorList>
            <person name="Hogan M.P."/>
            <person name="Holding M.L."/>
            <person name="Nystrom G.S."/>
            <person name="Colston T.J."/>
            <person name="Bartlett D.A."/>
            <person name="Mason A.J."/>
            <person name="Ellsworth S.A."/>
            <person name="Rautsaw R.M."/>
            <person name="Lawrence K.C."/>
            <person name="Strickland J.L."/>
            <person name="He B."/>
            <person name="Fraser P."/>
            <person name="Margres M.J."/>
            <person name="Gilbert D.M."/>
            <person name="Gibbs H.L."/>
            <person name="Parkinson C.L."/>
            <person name="Rokyta D.R."/>
        </authorList>
    </citation>
    <scope>NUCLEOTIDE SEQUENCE [LARGE SCALE GENOMIC DNA]</scope>
    <source>
        <strain evidence="6">DRR0105</strain>
    </source>
</reference>
<dbReference type="Proteomes" id="UP001474421">
    <property type="component" value="Unassembled WGS sequence"/>
</dbReference>
<protein>
    <submittedName>
        <fullName evidence="6">Disintegrin and metalloproteinase domain-containing protein 33</fullName>
    </submittedName>
</protein>
<evidence type="ECO:0000313" key="6">
    <source>
        <dbReference type="EMBL" id="KAK9398564.1"/>
    </source>
</evidence>
<dbReference type="AlphaFoldDB" id="A0AAW1B8U8"/>
<keyword evidence="6" id="KW-0482">Metalloprotease</keyword>
<dbReference type="GO" id="GO:0008237">
    <property type="term" value="F:metallopeptidase activity"/>
    <property type="evidence" value="ECO:0007669"/>
    <property type="project" value="UniProtKB-KW"/>
</dbReference>
<proteinExistence type="predicted"/>
<gene>
    <name evidence="6" type="ORF">NXF25_013533</name>
</gene>
<feature type="compositionally biased region" description="Basic and acidic residues" evidence="4">
    <location>
        <begin position="1"/>
        <end position="40"/>
    </location>
</feature>
<evidence type="ECO:0000259" key="5">
    <source>
        <dbReference type="Pfam" id="PF01562"/>
    </source>
</evidence>
<keyword evidence="6" id="KW-0645">Protease</keyword>